<evidence type="ECO:0000259" key="1">
    <source>
        <dbReference type="PROSITE" id="PS50042"/>
    </source>
</evidence>
<organism evidence="2">
    <name type="scientific">uncultured Solirubrobacteraceae bacterium</name>
    <dbReference type="NCBI Taxonomy" id="1162706"/>
    <lineage>
        <taxon>Bacteria</taxon>
        <taxon>Bacillati</taxon>
        <taxon>Actinomycetota</taxon>
        <taxon>Thermoleophilia</taxon>
        <taxon>Solirubrobacterales</taxon>
        <taxon>Solirubrobacteraceae</taxon>
        <taxon>environmental samples</taxon>
    </lineage>
</organism>
<dbReference type="SUPFAM" id="SSF51206">
    <property type="entry name" value="cAMP-binding domain-like"/>
    <property type="match status" value="1"/>
</dbReference>
<evidence type="ECO:0000313" key="2">
    <source>
        <dbReference type="EMBL" id="CAA9493097.1"/>
    </source>
</evidence>
<dbReference type="InterPro" id="IPR013815">
    <property type="entry name" value="ATP_grasp_subdomain_1"/>
</dbReference>
<dbReference type="GO" id="GO:0008986">
    <property type="term" value="F:pyruvate, water dikinase activity"/>
    <property type="evidence" value="ECO:0007669"/>
    <property type="project" value="UniProtKB-EC"/>
</dbReference>
<dbReference type="PANTHER" id="PTHR43615">
    <property type="entry name" value="PHOSPHOENOLPYRUVATE SYNTHASE-RELATED"/>
    <property type="match status" value="1"/>
</dbReference>
<protein>
    <submittedName>
        <fullName evidence="2">Phosphoenolpyruvate synthase</fullName>
        <ecNumber evidence="2">2.7.9.2</ecNumber>
    </submittedName>
</protein>
<dbReference type="EMBL" id="CADCVQ010000066">
    <property type="protein sequence ID" value="CAA9493097.1"/>
    <property type="molecule type" value="Genomic_DNA"/>
</dbReference>
<dbReference type="PROSITE" id="PS50042">
    <property type="entry name" value="CNMP_BINDING_3"/>
    <property type="match status" value="1"/>
</dbReference>
<dbReference type="InterPro" id="IPR051549">
    <property type="entry name" value="PEP_Utilizing_Enz"/>
</dbReference>
<dbReference type="SUPFAM" id="SSF56059">
    <property type="entry name" value="Glutathione synthetase ATP-binding domain-like"/>
    <property type="match status" value="1"/>
</dbReference>
<dbReference type="CDD" id="cd00038">
    <property type="entry name" value="CAP_ED"/>
    <property type="match status" value="1"/>
</dbReference>
<dbReference type="EC" id="2.7.9.2" evidence="2"/>
<dbReference type="PANTHER" id="PTHR43615:SF1">
    <property type="entry name" value="PPDK_N DOMAIN-CONTAINING PROTEIN"/>
    <property type="match status" value="1"/>
</dbReference>
<dbReference type="Gene3D" id="3.30.470.20">
    <property type="entry name" value="ATP-grasp fold, B domain"/>
    <property type="match status" value="1"/>
</dbReference>
<gene>
    <name evidence="2" type="ORF">AVDCRST_MAG67-1469</name>
</gene>
<keyword evidence="2" id="KW-0808">Transferase</keyword>
<dbReference type="PRINTS" id="PR00103">
    <property type="entry name" value="CAMPKINASE"/>
</dbReference>
<keyword evidence="2" id="KW-0670">Pyruvate</keyword>
<accession>A0A6J4SG29</accession>
<dbReference type="InterPro" id="IPR000595">
    <property type="entry name" value="cNMP-bd_dom"/>
</dbReference>
<dbReference type="Pfam" id="PF01326">
    <property type="entry name" value="PPDK_N"/>
    <property type="match status" value="1"/>
</dbReference>
<name>A0A6J4SG29_9ACTN</name>
<dbReference type="GO" id="GO:0005524">
    <property type="term" value="F:ATP binding"/>
    <property type="evidence" value="ECO:0007669"/>
    <property type="project" value="InterPro"/>
</dbReference>
<sequence length="420" mass="44822">MSQVVPLAEARDDALFGSKAVGLGQAARGGLPLPPGVALSGMVVEAVASGDELALGDVGELVRPLGGPLAVRSSAVDEDGAQASFAGQHLTLLNIPSADDVGAAVREVWWSANSDSAITYRQRVGLFRRPSVGVVVQALLDPESAGVMFTRNPINGADERVIDASWGLGEAVVAGRVIPDNFRIDRSGHVLQRTAGFKTIAIRTLPDGGTVDEKIPRGEAERLCLDDGQLAELHRLAERCEEIYGPDRDIEWAFAGGQLYLLQCRAITALASEAPPTPADPVNLLQQTRLFGSLEREELEQIGVVFKERRFAAGDTVIQQGSGGAAFYVIESGEAAVTIAGEQRRVLRAGDHFGEIALIDEGVRMATITAISDLVCYGLTLWEFRPLVQQNGNIGWKLMQTLARALRAAEEALAEARREA</sequence>
<dbReference type="SMART" id="SM00100">
    <property type="entry name" value="cNMP"/>
    <property type="match status" value="1"/>
</dbReference>
<dbReference type="Pfam" id="PF00027">
    <property type="entry name" value="cNMP_binding"/>
    <property type="match status" value="1"/>
</dbReference>
<feature type="domain" description="Cyclic nucleotide-binding" evidence="1">
    <location>
        <begin position="290"/>
        <end position="405"/>
    </location>
</feature>
<dbReference type="InterPro" id="IPR018490">
    <property type="entry name" value="cNMP-bd_dom_sf"/>
</dbReference>
<proteinExistence type="predicted"/>
<dbReference type="Gene3D" id="2.60.120.10">
    <property type="entry name" value="Jelly Rolls"/>
    <property type="match status" value="1"/>
</dbReference>
<dbReference type="AlphaFoldDB" id="A0A6J4SG29"/>
<reference evidence="2" key="1">
    <citation type="submission" date="2020-02" db="EMBL/GenBank/DDBJ databases">
        <authorList>
            <person name="Meier V. D."/>
        </authorList>
    </citation>
    <scope>NUCLEOTIDE SEQUENCE</scope>
    <source>
        <strain evidence="2">AVDCRST_MAG67</strain>
    </source>
</reference>
<dbReference type="InterPro" id="IPR014710">
    <property type="entry name" value="RmlC-like_jellyroll"/>
</dbReference>
<dbReference type="InterPro" id="IPR002192">
    <property type="entry name" value="PPDK_AMP/ATP-bd"/>
</dbReference>
<dbReference type="Gene3D" id="3.30.1490.20">
    <property type="entry name" value="ATP-grasp fold, A domain"/>
    <property type="match status" value="1"/>
</dbReference>